<organism evidence="3">
    <name type="scientific">Cladocopium goreaui</name>
    <dbReference type="NCBI Taxonomy" id="2562237"/>
    <lineage>
        <taxon>Eukaryota</taxon>
        <taxon>Sar</taxon>
        <taxon>Alveolata</taxon>
        <taxon>Dinophyceae</taxon>
        <taxon>Suessiales</taxon>
        <taxon>Symbiodiniaceae</taxon>
        <taxon>Cladocopium</taxon>
    </lineage>
</organism>
<dbReference type="SUPFAM" id="SSF46938">
    <property type="entry name" value="CRAL/TRIO N-terminal domain"/>
    <property type="match status" value="1"/>
</dbReference>
<sequence length="786" mass="87126">MSQPKLNKFRTFDVLLPWLLEPCETEVFVDTNYHSTFESIEFWPTEDGVCRQCPLLYVPFQGASKRACPAAAVRPCFDETYTCERCCNVKKYGPRGDRECWRRDRPFEVAKRLPSGSAAYPVPEDVIQRMIDATADQGPEAKDVVLSSLGPQADPEPNPKVFSYEMCCAGMVREVVTMPPVGGPHLSNFLHLQNEGEYWSQDTEPPPAPAKAPVCATMAELYEDSGGGVVNVAQEECNMSAVNVLQGWSFLGQISGSQVLMGQLVGTVTTDEVRRRSECASHAPHEAREGKPLEIKGLDGSTFELQVDNDATVEDMYRYTSEKIGLKPGRKLLLTSGCTFLDYSKLLLEQVQGPASSEPRRGDKKSHEPCALRWKHGCSRALAECFGLSCSCDVRAADAAEIKITSDAPEAIVVKVVATPSTTTGAESFGDSSPVSVFARVPTEASFCLTKHPTSATSATGLTAFGVCHQEDEENQLVEWPDKAPLEEDQPVADSLRRRMAKAKLSLEALRERVQEELLDRPAQTQAEEREMSFCTTSTMMRYLCASDGDANKALRAMKDSMEWRRRNLQEHLFLEGAKLPTCRSCLKDPLSHCFLCIGQDVLGRHVIYSCTGRAANKTPEDGIEHMATELERLFQNSSMPGQIAWVLDFAGFGLADCNPKVAALALPMFASHYPERFGQIVCLSFPYAFYPLYAAGSRILDKDTMAKVKILKSDKEWKRYGDAYWSNDPGMRSWLDEAVKCKGVPGSFPGPDFTEQLRRTPATENAIRILERCATHPGCHKDHKH</sequence>
<dbReference type="SMART" id="SM00516">
    <property type="entry name" value="SEC14"/>
    <property type="match status" value="1"/>
</dbReference>
<dbReference type="InterPro" id="IPR001251">
    <property type="entry name" value="CRAL-TRIO_dom"/>
</dbReference>
<dbReference type="Proteomes" id="UP001152797">
    <property type="component" value="Unassembled WGS sequence"/>
</dbReference>
<comment type="caution">
    <text evidence="3">The sequence shown here is derived from an EMBL/GenBank/DDBJ whole genome shotgun (WGS) entry which is preliminary data.</text>
</comment>
<dbReference type="PROSITE" id="PS50191">
    <property type="entry name" value="CRAL_TRIO"/>
    <property type="match status" value="1"/>
</dbReference>
<evidence type="ECO:0000313" key="4">
    <source>
        <dbReference type="EMBL" id="CAL1138506.1"/>
    </source>
</evidence>
<dbReference type="Gene3D" id="3.40.525.10">
    <property type="entry name" value="CRAL-TRIO lipid binding domain"/>
    <property type="match status" value="1"/>
</dbReference>
<feature type="domain" description="CRAL-TRIO" evidence="2">
    <location>
        <begin position="598"/>
        <end position="757"/>
    </location>
</feature>
<dbReference type="InterPro" id="IPR036865">
    <property type="entry name" value="CRAL-TRIO_dom_sf"/>
</dbReference>
<evidence type="ECO:0000313" key="3">
    <source>
        <dbReference type="EMBL" id="CAI3985131.1"/>
    </source>
</evidence>
<evidence type="ECO:0000313" key="5">
    <source>
        <dbReference type="EMBL" id="CAL4772443.1"/>
    </source>
</evidence>
<dbReference type="OrthoDB" id="75724at2759"/>
<dbReference type="InterPro" id="IPR036273">
    <property type="entry name" value="CRAL/TRIO_N_dom_sf"/>
</dbReference>
<protein>
    <submittedName>
        <fullName evidence="5">Phosphatidylinositol transfer protein 3 (CRAL-TRIO domain-containing protein pitC) (Random slug protein 5)</fullName>
    </submittedName>
</protein>
<reference evidence="4" key="2">
    <citation type="submission" date="2024-04" db="EMBL/GenBank/DDBJ databases">
        <authorList>
            <person name="Chen Y."/>
            <person name="Shah S."/>
            <person name="Dougan E. K."/>
            <person name="Thang M."/>
            <person name="Chan C."/>
        </authorList>
    </citation>
    <scope>NUCLEOTIDE SEQUENCE [LARGE SCALE GENOMIC DNA]</scope>
</reference>
<feature type="coiled-coil region" evidence="1">
    <location>
        <begin position="493"/>
        <end position="520"/>
    </location>
</feature>
<keyword evidence="1" id="KW-0175">Coiled coil</keyword>
<dbReference type="InterPro" id="IPR052578">
    <property type="entry name" value="PI_Transfer_CRAL-TRIO"/>
</dbReference>
<evidence type="ECO:0000259" key="2">
    <source>
        <dbReference type="PROSITE" id="PS50191"/>
    </source>
</evidence>
<dbReference type="AlphaFoldDB" id="A0A9P1FR64"/>
<keyword evidence="6" id="KW-1185">Reference proteome</keyword>
<dbReference type="EMBL" id="CAMXCT020000958">
    <property type="protein sequence ID" value="CAL1138506.1"/>
    <property type="molecule type" value="Genomic_DNA"/>
</dbReference>
<reference evidence="3" key="1">
    <citation type="submission" date="2022-10" db="EMBL/GenBank/DDBJ databases">
        <authorList>
            <person name="Chen Y."/>
            <person name="Dougan E. K."/>
            <person name="Chan C."/>
            <person name="Rhodes N."/>
            <person name="Thang M."/>
        </authorList>
    </citation>
    <scope>NUCLEOTIDE SEQUENCE</scope>
</reference>
<dbReference type="EMBL" id="CAMXCT010000958">
    <property type="protein sequence ID" value="CAI3985131.1"/>
    <property type="molecule type" value="Genomic_DNA"/>
</dbReference>
<dbReference type="PANTHER" id="PTHR45824:SF29">
    <property type="entry name" value="GH16843P"/>
    <property type="match status" value="1"/>
</dbReference>
<dbReference type="CDD" id="cd00170">
    <property type="entry name" value="SEC14"/>
    <property type="match status" value="1"/>
</dbReference>
<dbReference type="PANTHER" id="PTHR45824">
    <property type="entry name" value="GH16843P"/>
    <property type="match status" value="1"/>
</dbReference>
<evidence type="ECO:0000313" key="6">
    <source>
        <dbReference type="Proteomes" id="UP001152797"/>
    </source>
</evidence>
<proteinExistence type="predicted"/>
<evidence type="ECO:0000256" key="1">
    <source>
        <dbReference type="SAM" id="Coils"/>
    </source>
</evidence>
<gene>
    <name evidence="3" type="ORF">C1SCF055_LOCUS12614</name>
</gene>
<dbReference type="SUPFAM" id="SSF52087">
    <property type="entry name" value="CRAL/TRIO domain"/>
    <property type="match status" value="1"/>
</dbReference>
<dbReference type="GO" id="GO:0008526">
    <property type="term" value="F:phosphatidylinositol transfer activity"/>
    <property type="evidence" value="ECO:0007669"/>
    <property type="project" value="TreeGrafter"/>
</dbReference>
<name>A0A9P1FR64_9DINO</name>
<dbReference type="EMBL" id="CAMXCT030000958">
    <property type="protein sequence ID" value="CAL4772443.1"/>
    <property type="molecule type" value="Genomic_DNA"/>
</dbReference>
<dbReference type="Pfam" id="PF00650">
    <property type="entry name" value="CRAL_TRIO"/>
    <property type="match status" value="1"/>
</dbReference>
<accession>A0A9P1FR64</accession>